<evidence type="ECO:0000313" key="6">
    <source>
        <dbReference type="EMBL" id="CAB5052721.1"/>
    </source>
</evidence>
<protein>
    <submittedName>
        <fullName evidence="3">Unannotated protein</fullName>
    </submittedName>
</protein>
<dbReference type="EMBL" id="CAFBMV010000002">
    <property type="protein sequence ID" value="CAB4917118.1"/>
    <property type="molecule type" value="Genomic_DNA"/>
</dbReference>
<name>A0A6J6U723_9ZZZZ</name>
<feature type="compositionally biased region" description="Polar residues" evidence="1">
    <location>
        <begin position="29"/>
        <end position="42"/>
    </location>
</feature>
<accession>A0A6J6U723</accession>
<evidence type="ECO:0000313" key="2">
    <source>
        <dbReference type="EMBL" id="CAB4667360.1"/>
    </source>
</evidence>
<proteinExistence type="predicted"/>
<dbReference type="EMBL" id="CAEZWT010000024">
    <property type="protein sequence ID" value="CAB4667360.1"/>
    <property type="molecule type" value="Genomic_DNA"/>
</dbReference>
<dbReference type="EMBL" id="CAEZZC010000015">
    <property type="protein sequence ID" value="CAB4755165.1"/>
    <property type="molecule type" value="Genomic_DNA"/>
</dbReference>
<gene>
    <name evidence="2" type="ORF">UFOPK2289_00915</name>
    <name evidence="3" type="ORF">UFOPK2822_01073</name>
    <name evidence="4" type="ORF">UFOPK3346_00517</name>
    <name evidence="5" type="ORF">UFOPK3670_00433</name>
    <name evidence="6" type="ORF">UFOPK4308_00193</name>
</gene>
<organism evidence="3">
    <name type="scientific">freshwater metagenome</name>
    <dbReference type="NCBI Taxonomy" id="449393"/>
    <lineage>
        <taxon>unclassified sequences</taxon>
        <taxon>metagenomes</taxon>
        <taxon>ecological metagenomes</taxon>
    </lineage>
</organism>
<feature type="region of interest" description="Disordered" evidence="1">
    <location>
        <begin position="28"/>
        <end position="57"/>
    </location>
</feature>
<evidence type="ECO:0000256" key="1">
    <source>
        <dbReference type="SAM" id="MobiDB-lite"/>
    </source>
</evidence>
<evidence type="ECO:0000313" key="5">
    <source>
        <dbReference type="EMBL" id="CAB4917118.1"/>
    </source>
</evidence>
<dbReference type="EMBL" id="CAFBLE010000003">
    <property type="protein sequence ID" value="CAB4861872.1"/>
    <property type="molecule type" value="Genomic_DNA"/>
</dbReference>
<reference evidence="3" key="1">
    <citation type="submission" date="2020-05" db="EMBL/GenBank/DDBJ databases">
        <authorList>
            <person name="Chiriac C."/>
            <person name="Salcher M."/>
            <person name="Ghai R."/>
            <person name="Kavagutti S V."/>
        </authorList>
    </citation>
    <scope>NUCLEOTIDE SEQUENCE</scope>
</reference>
<sequence length="57" mass="6425">MLISLLVIILSLVSAIYVAKRIMKLPSRYSRNSRTPRAQSPWSALDEGIDPTHNEKS</sequence>
<evidence type="ECO:0000313" key="3">
    <source>
        <dbReference type="EMBL" id="CAB4755165.1"/>
    </source>
</evidence>
<dbReference type="EMBL" id="CAFBQL010000001">
    <property type="protein sequence ID" value="CAB5052721.1"/>
    <property type="molecule type" value="Genomic_DNA"/>
</dbReference>
<evidence type="ECO:0000313" key="4">
    <source>
        <dbReference type="EMBL" id="CAB4861872.1"/>
    </source>
</evidence>
<dbReference type="AlphaFoldDB" id="A0A6J6U723"/>